<keyword evidence="4" id="KW-1003">Cell membrane</keyword>
<evidence type="ECO:0000256" key="4">
    <source>
        <dbReference type="ARBA" id="ARBA00022475"/>
    </source>
</evidence>
<comment type="similarity">
    <text evidence="2">Belongs to the binding-protein-dependent transport system permease family. FecCD subfamily.</text>
</comment>
<feature type="transmembrane region" description="Helical" evidence="8">
    <location>
        <begin position="55"/>
        <end position="75"/>
    </location>
</feature>
<evidence type="ECO:0000313" key="10">
    <source>
        <dbReference type="Proteomes" id="UP000215367"/>
    </source>
</evidence>
<dbReference type="InterPro" id="IPR000522">
    <property type="entry name" value="ABC_transptr_permease_BtuC"/>
</dbReference>
<evidence type="ECO:0000256" key="3">
    <source>
        <dbReference type="ARBA" id="ARBA00022448"/>
    </source>
</evidence>
<dbReference type="GO" id="GO:0022857">
    <property type="term" value="F:transmembrane transporter activity"/>
    <property type="evidence" value="ECO:0007669"/>
    <property type="project" value="InterPro"/>
</dbReference>
<keyword evidence="3" id="KW-0813">Transport</keyword>
<organism evidence="9 10">
    <name type="scientific">Azospirillum brasilense</name>
    <dbReference type="NCBI Taxonomy" id="192"/>
    <lineage>
        <taxon>Bacteria</taxon>
        <taxon>Pseudomonadati</taxon>
        <taxon>Pseudomonadota</taxon>
        <taxon>Alphaproteobacteria</taxon>
        <taxon>Rhodospirillales</taxon>
        <taxon>Azospirillaceae</taxon>
        <taxon>Azospirillum</taxon>
    </lineage>
</organism>
<evidence type="ECO:0000256" key="5">
    <source>
        <dbReference type="ARBA" id="ARBA00022692"/>
    </source>
</evidence>
<evidence type="ECO:0000256" key="6">
    <source>
        <dbReference type="ARBA" id="ARBA00022989"/>
    </source>
</evidence>
<evidence type="ECO:0000256" key="2">
    <source>
        <dbReference type="ARBA" id="ARBA00007935"/>
    </source>
</evidence>
<gene>
    <name evidence="9" type="ORF">CHT98_13805</name>
</gene>
<evidence type="ECO:0000256" key="8">
    <source>
        <dbReference type="SAM" id="Phobius"/>
    </source>
</evidence>
<comment type="subcellular location">
    <subcellularLocation>
        <location evidence="1">Cell membrane</location>
        <topology evidence="1">Multi-pass membrane protein</topology>
    </subcellularLocation>
</comment>
<keyword evidence="5 8" id="KW-0812">Transmembrane</keyword>
<name>A0A235HEF2_AZOBR</name>
<evidence type="ECO:0000256" key="7">
    <source>
        <dbReference type="ARBA" id="ARBA00023136"/>
    </source>
</evidence>
<accession>A0A235HEF2</accession>
<keyword evidence="9" id="KW-0614">Plasmid</keyword>
<dbReference type="GO" id="GO:0005886">
    <property type="term" value="C:plasma membrane"/>
    <property type="evidence" value="ECO:0007669"/>
    <property type="project" value="UniProtKB-SubCell"/>
</dbReference>
<dbReference type="AlphaFoldDB" id="A0A235HEF2"/>
<evidence type="ECO:0008006" key="11">
    <source>
        <dbReference type="Google" id="ProtNLM"/>
    </source>
</evidence>
<dbReference type="Gene3D" id="1.10.3470.10">
    <property type="entry name" value="ABC transporter involved in vitamin B12 uptake, BtuC"/>
    <property type="match status" value="1"/>
</dbReference>
<dbReference type="PANTHER" id="PTHR30472:SF37">
    <property type="entry name" value="FE(3+) DICITRATE TRANSPORT SYSTEM PERMEASE PROTEIN FECD-RELATED"/>
    <property type="match status" value="1"/>
</dbReference>
<keyword evidence="6 8" id="KW-1133">Transmembrane helix</keyword>
<keyword evidence="7 8" id="KW-0472">Membrane</keyword>
<evidence type="ECO:0000313" key="9">
    <source>
        <dbReference type="EMBL" id="OYD83854.1"/>
    </source>
</evidence>
<evidence type="ECO:0000256" key="1">
    <source>
        <dbReference type="ARBA" id="ARBA00004651"/>
    </source>
</evidence>
<dbReference type="Proteomes" id="UP000215367">
    <property type="component" value="Unassembled WGS sequence"/>
</dbReference>
<dbReference type="Pfam" id="PF01032">
    <property type="entry name" value="FecCD"/>
    <property type="match status" value="1"/>
</dbReference>
<reference evidence="9 10" key="1">
    <citation type="submission" date="2017-07" db="EMBL/GenBank/DDBJ databases">
        <title>Whole genome sequence of Azospirillum brasilense 2A1, a potential biofertilizer strain.</title>
        <authorList>
            <person name="Fontana C.A."/>
            <person name="Toffoli L.M."/>
            <person name="Salazar S.M."/>
            <person name="Puglisi E."/>
            <person name="Pedraza R."/>
            <person name="Bassi D."/>
            <person name="Cocconcelli P.S."/>
        </authorList>
    </citation>
    <scope>NUCLEOTIDE SEQUENCE [LARGE SCALE GENOMIC DNA]</scope>
    <source>
        <strain evidence="9 10">2A1</strain>
        <plasmid evidence="9">unnamed</plasmid>
    </source>
</reference>
<dbReference type="RefSeq" id="WP_094303772.1">
    <property type="nucleotide sequence ID" value="NZ_NOWT01000011.1"/>
</dbReference>
<dbReference type="SUPFAM" id="SSF81345">
    <property type="entry name" value="ABC transporter involved in vitamin B12 uptake, BtuC"/>
    <property type="match status" value="1"/>
</dbReference>
<geneLocation type="plasmid" evidence="9">
    <name>unnamed</name>
</geneLocation>
<proteinExistence type="inferred from homology"/>
<sequence length="78" mass="8089">MAGHDRAPSRHQGRPARPCCSPVVPCRCRCPVGGGAGAAAVLAADWLGRGVIFPYQVPAGLLASVIGGPFLLWLLGRR</sequence>
<comment type="caution">
    <text evidence="9">The sequence shown here is derived from an EMBL/GenBank/DDBJ whole genome shotgun (WGS) entry which is preliminary data.</text>
</comment>
<dbReference type="PANTHER" id="PTHR30472">
    <property type="entry name" value="FERRIC ENTEROBACTIN TRANSPORT SYSTEM PERMEASE PROTEIN"/>
    <property type="match status" value="1"/>
</dbReference>
<dbReference type="GO" id="GO:0033214">
    <property type="term" value="P:siderophore-iron import into cell"/>
    <property type="evidence" value="ECO:0007669"/>
    <property type="project" value="TreeGrafter"/>
</dbReference>
<dbReference type="EMBL" id="NOWT01000011">
    <property type="protein sequence ID" value="OYD83854.1"/>
    <property type="molecule type" value="Genomic_DNA"/>
</dbReference>
<dbReference type="InterPro" id="IPR037294">
    <property type="entry name" value="ABC_BtuC-like"/>
</dbReference>
<protein>
    <recommendedName>
        <fullName evidence="11">Iron ABC transporter permease</fullName>
    </recommendedName>
</protein>